<evidence type="ECO:0000313" key="3">
    <source>
        <dbReference type="WBParaSite" id="OFLC_0001161401-mRNA-1"/>
    </source>
</evidence>
<gene>
    <name evidence="1" type="ORF">OFLC_LOCUS11618</name>
</gene>
<organism evidence="3">
    <name type="scientific">Onchocerca flexuosa</name>
    <dbReference type="NCBI Taxonomy" id="387005"/>
    <lineage>
        <taxon>Eukaryota</taxon>
        <taxon>Metazoa</taxon>
        <taxon>Ecdysozoa</taxon>
        <taxon>Nematoda</taxon>
        <taxon>Chromadorea</taxon>
        <taxon>Rhabditida</taxon>
        <taxon>Spirurina</taxon>
        <taxon>Spiruromorpha</taxon>
        <taxon>Filarioidea</taxon>
        <taxon>Onchocercidae</taxon>
        <taxon>Onchocerca</taxon>
    </lineage>
</organism>
<keyword evidence="2" id="KW-1185">Reference proteome</keyword>
<sequence>MCSMLELQNASESVFLVKKKNGPIKRLRIMIKKRSIVPFLAAGLHLT</sequence>
<accession>A0A183HVV2</accession>
<reference evidence="1 2" key="2">
    <citation type="submission" date="2018-11" db="EMBL/GenBank/DDBJ databases">
        <authorList>
            <consortium name="Pathogen Informatics"/>
        </authorList>
    </citation>
    <scope>NUCLEOTIDE SEQUENCE [LARGE SCALE GENOMIC DNA]</scope>
</reference>
<evidence type="ECO:0000313" key="1">
    <source>
        <dbReference type="EMBL" id="VDO77899.1"/>
    </source>
</evidence>
<dbReference type="EMBL" id="UZAJ01017020">
    <property type="protein sequence ID" value="VDO77899.1"/>
    <property type="molecule type" value="Genomic_DNA"/>
</dbReference>
<reference evidence="3" key="1">
    <citation type="submission" date="2016-06" db="UniProtKB">
        <authorList>
            <consortium name="WormBaseParasite"/>
        </authorList>
    </citation>
    <scope>IDENTIFICATION</scope>
</reference>
<dbReference type="AlphaFoldDB" id="A0A183HVV2"/>
<protein>
    <submittedName>
        <fullName evidence="1 3">Uncharacterized protein</fullName>
    </submittedName>
</protein>
<proteinExistence type="predicted"/>
<evidence type="ECO:0000313" key="2">
    <source>
        <dbReference type="Proteomes" id="UP000267606"/>
    </source>
</evidence>
<dbReference type="Proteomes" id="UP000267606">
    <property type="component" value="Unassembled WGS sequence"/>
</dbReference>
<name>A0A183HVV2_9BILA</name>
<dbReference type="WBParaSite" id="OFLC_0001161401-mRNA-1">
    <property type="protein sequence ID" value="OFLC_0001161401-mRNA-1"/>
    <property type="gene ID" value="OFLC_0001161401"/>
</dbReference>